<proteinExistence type="predicted"/>
<reference evidence="1" key="1">
    <citation type="submission" date="2021-05" db="EMBL/GenBank/DDBJ databases">
        <authorList>
            <person name="Scholz U."/>
            <person name="Mascher M."/>
            <person name="Fiebig A."/>
        </authorList>
    </citation>
    <scope>NUCLEOTIDE SEQUENCE [LARGE SCALE GENOMIC DNA]</scope>
</reference>
<organism evidence="1 2">
    <name type="scientific">Avena sativa</name>
    <name type="common">Oat</name>
    <dbReference type="NCBI Taxonomy" id="4498"/>
    <lineage>
        <taxon>Eukaryota</taxon>
        <taxon>Viridiplantae</taxon>
        <taxon>Streptophyta</taxon>
        <taxon>Embryophyta</taxon>
        <taxon>Tracheophyta</taxon>
        <taxon>Spermatophyta</taxon>
        <taxon>Magnoliopsida</taxon>
        <taxon>Liliopsida</taxon>
        <taxon>Poales</taxon>
        <taxon>Poaceae</taxon>
        <taxon>BOP clade</taxon>
        <taxon>Pooideae</taxon>
        <taxon>Poodae</taxon>
        <taxon>Poeae</taxon>
        <taxon>Poeae Chloroplast Group 1 (Aveneae type)</taxon>
        <taxon>Aveninae</taxon>
        <taxon>Avena</taxon>
    </lineage>
</organism>
<reference evidence="1" key="2">
    <citation type="submission" date="2025-09" db="UniProtKB">
        <authorList>
            <consortium name="EnsemblPlants"/>
        </authorList>
    </citation>
    <scope>IDENTIFICATION</scope>
</reference>
<protein>
    <submittedName>
        <fullName evidence="1">Uncharacterized protein</fullName>
    </submittedName>
</protein>
<dbReference type="EnsemblPlants" id="AVESA.00010b.r2.6AG1027510.1">
    <property type="protein sequence ID" value="AVESA.00010b.r2.6AG1027510.1.CDS"/>
    <property type="gene ID" value="AVESA.00010b.r2.6AG1027510"/>
</dbReference>
<evidence type="ECO:0000313" key="1">
    <source>
        <dbReference type="EnsemblPlants" id="AVESA.00010b.r2.6AG1027510.1.CDS"/>
    </source>
</evidence>
<name>A0ACD5YQV2_AVESA</name>
<dbReference type="Proteomes" id="UP001732700">
    <property type="component" value="Chromosome 6A"/>
</dbReference>
<keyword evidence="2" id="KW-1185">Reference proteome</keyword>
<accession>A0ACD5YQV2</accession>
<evidence type="ECO:0000313" key="2">
    <source>
        <dbReference type="Proteomes" id="UP001732700"/>
    </source>
</evidence>
<sequence length="166" mass="18174">MGGRSKKRGGTKGSCREGASEEEEGRNALPMANVVRLMRQVLPPNVKIAESAKLLTHDCAVEFIGFVGGEASQRARAEHRRTVAPEDFTWSFRSLGFDSYVQPMQTYLRGYREYDNARGRSSRAAARSSSPSEPVTAPVSPAAPVTVTDEELEFLRSIIPAPPEGY</sequence>